<organism evidence="2">
    <name type="scientific">marine sediment metagenome</name>
    <dbReference type="NCBI Taxonomy" id="412755"/>
    <lineage>
        <taxon>unclassified sequences</taxon>
        <taxon>metagenomes</taxon>
        <taxon>ecological metagenomes</taxon>
    </lineage>
</organism>
<gene>
    <name evidence="2" type="ORF">S01H1_39055</name>
</gene>
<dbReference type="Pfam" id="PF02481">
    <property type="entry name" value="DNA_processg_A"/>
    <property type="match status" value="1"/>
</dbReference>
<dbReference type="InterPro" id="IPR057666">
    <property type="entry name" value="DrpA_SLOG"/>
</dbReference>
<dbReference type="EMBL" id="BARS01024613">
    <property type="protein sequence ID" value="GAG09947.1"/>
    <property type="molecule type" value="Genomic_DNA"/>
</dbReference>
<dbReference type="Gene3D" id="3.40.50.450">
    <property type="match status" value="1"/>
</dbReference>
<protein>
    <recommendedName>
        <fullName evidence="1">Smf/DprA SLOG domain-containing protein</fullName>
    </recommendedName>
</protein>
<dbReference type="AlphaFoldDB" id="X0VFE9"/>
<comment type="caution">
    <text evidence="2">The sequence shown here is derived from an EMBL/GenBank/DDBJ whole genome shotgun (WGS) entry which is preliminary data.</text>
</comment>
<name>X0VFE9_9ZZZZ</name>
<accession>X0VFE9</accession>
<sequence length="113" mass="12475">MGRVENLILLNTIEEFGFRKLEALLNVFKGASEVLKAKKSELLAVGGIDKGLAGKITGLDKEKLSGELRLMERLGVRAVSIFDDDYPENLKNIYSPPIVIYVKGKIRPEDADA</sequence>
<dbReference type="SUPFAM" id="SSF47781">
    <property type="entry name" value="RuvA domain 2-like"/>
    <property type="match status" value="1"/>
</dbReference>
<evidence type="ECO:0000259" key="1">
    <source>
        <dbReference type="Pfam" id="PF02481"/>
    </source>
</evidence>
<evidence type="ECO:0000313" key="2">
    <source>
        <dbReference type="EMBL" id="GAG09947.1"/>
    </source>
</evidence>
<proteinExistence type="predicted"/>
<reference evidence="2" key="1">
    <citation type="journal article" date="2014" name="Front. Microbiol.">
        <title>High frequency of phylogenetically diverse reductive dehalogenase-homologous genes in deep subseafloor sedimentary metagenomes.</title>
        <authorList>
            <person name="Kawai M."/>
            <person name="Futagami T."/>
            <person name="Toyoda A."/>
            <person name="Takaki Y."/>
            <person name="Nishi S."/>
            <person name="Hori S."/>
            <person name="Arai W."/>
            <person name="Tsubouchi T."/>
            <person name="Morono Y."/>
            <person name="Uchiyama I."/>
            <person name="Ito T."/>
            <person name="Fujiyama A."/>
            <person name="Inagaki F."/>
            <person name="Takami H."/>
        </authorList>
    </citation>
    <scope>NUCLEOTIDE SEQUENCE</scope>
    <source>
        <strain evidence="2">Expedition CK06-06</strain>
    </source>
</reference>
<feature type="non-terminal residue" evidence="2">
    <location>
        <position position="113"/>
    </location>
</feature>
<dbReference type="InterPro" id="IPR010994">
    <property type="entry name" value="RuvA_2-like"/>
</dbReference>
<feature type="domain" description="Smf/DprA SLOG" evidence="1">
    <location>
        <begin position="79"/>
        <end position="109"/>
    </location>
</feature>